<name>A0AAX4JDW4_9MICR</name>
<evidence type="ECO:0000313" key="2">
    <source>
        <dbReference type="Proteomes" id="UP001334084"/>
    </source>
</evidence>
<dbReference type="KEGG" id="vnx:VNE69_07250"/>
<dbReference type="GeneID" id="90542006"/>
<dbReference type="EMBL" id="CP142732">
    <property type="protein sequence ID" value="WUR04184.1"/>
    <property type="molecule type" value="Genomic_DNA"/>
</dbReference>
<evidence type="ECO:0000313" key="1">
    <source>
        <dbReference type="EMBL" id="WUR04184.1"/>
    </source>
</evidence>
<accession>A0AAX4JDW4</accession>
<organism evidence="1 2">
    <name type="scientific">Vairimorpha necatrix</name>
    <dbReference type="NCBI Taxonomy" id="6039"/>
    <lineage>
        <taxon>Eukaryota</taxon>
        <taxon>Fungi</taxon>
        <taxon>Fungi incertae sedis</taxon>
        <taxon>Microsporidia</taxon>
        <taxon>Nosematidae</taxon>
        <taxon>Vairimorpha</taxon>
    </lineage>
</organism>
<dbReference type="AlphaFoldDB" id="A0AAX4JDW4"/>
<gene>
    <name evidence="1" type="ORF">VNE69_07250</name>
</gene>
<dbReference type="Proteomes" id="UP001334084">
    <property type="component" value="Chromosome 7"/>
</dbReference>
<protein>
    <submittedName>
        <fullName evidence="1">Uncharacterized protein</fullName>
    </submittedName>
</protein>
<reference evidence="1" key="1">
    <citation type="journal article" date="2024" name="BMC Genomics">
        <title>Functional annotation of a divergent genome using sequence and structure-based similarity.</title>
        <authorList>
            <person name="Svedberg D."/>
            <person name="Winiger R.R."/>
            <person name="Berg A."/>
            <person name="Sharma H."/>
            <person name="Tellgren-Roth C."/>
            <person name="Debrunner-Vossbrinck B.A."/>
            <person name="Vossbrinck C.R."/>
            <person name="Barandun J."/>
        </authorList>
    </citation>
    <scope>NUCLEOTIDE SEQUENCE</scope>
    <source>
        <strain evidence="1">Illinois isolate</strain>
    </source>
</reference>
<dbReference type="RefSeq" id="XP_065330329.1">
    <property type="nucleotide sequence ID" value="XM_065474257.1"/>
</dbReference>
<keyword evidence="2" id="KW-1185">Reference proteome</keyword>
<proteinExistence type="predicted"/>
<sequence>MYSLRELKDLSILSDDDFKSSLQLIYPSNRINLKILLEIERRNIRNDSKILKYLLELRRLKIQPWSVERLLLSLYDLNHPSIRFRDPPYVFESLSNLIDFKVNEVIKSIKSKKIDFDFINFIKFLENLIFNLNMADKKNKEKILLENKKLLVKLIIIIYKISNKGGDKILSLFSSGKFNFKETWLFALKYKNVGNLILFIILINLPECKDYNFQVLEKSLRERVFKNDNNLDYKEYYKVINDMYRRYNQNEEDKNEDIKVPEVVIHEEIKTFSFKIKKSQKTQDEKSLEWYKARTEN</sequence>